<keyword evidence="2" id="KW-0812">Transmembrane</keyword>
<dbReference type="AlphaFoldDB" id="A0A0C3QEM4"/>
<feature type="transmembrane region" description="Helical" evidence="2">
    <location>
        <begin position="202"/>
        <end position="224"/>
    </location>
</feature>
<reference evidence="3 4" key="1">
    <citation type="submission" date="2014-04" db="EMBL/GenBank/DDBJ databases">
        <authorList>
            <consortium name="DOE Joint Genome Institute"/>
            <person name="Kuo A."/>
            <person name="Girlanda M."/>
            <person name="Perotto S."/>
            <person name="Kohler A."/>
            <person name="Nagy L.G."/>
            <person name="Floudas D."/>
            <person name="Copeland A."/>
            <person name="Barry K.W."/>
            <person name="Cichocki N."/>
            <person name="Veneault-Fourrey C."/>
            <person name="LaButti K."/>
            <person name="Lindquist E.A."/>
            <person name="Lipzen A."/>
            <person name="Lundell T."/>
            <person name="Morin E."/>
            <person name="Murat C."/>
            <person name="Sun H."/>
            <person name="Tunlid A."/>
            <person name="Henrissat B."/>
            <person name="Grigoriev I.V."/>
            <person name="Hibbett D.S."/>
            <person name="Martin F."/>
            <person name="Nordberg H.P."/>
            <person name="Cantor M.N."/>
            <person name="Hua S.X."/>
        </authorList>
    </citation>
    <scope>NUCLEOTIDE SEQUENCE [LARGE SCALE GENOMIC DNA]</scope>
    <source>
        <strain evidence="3 4">MUT 4182</strain>
    </source>
</reference>
<feature type="region of interest" description="Disordered" evidence="1">
    <location>
        <begin position="340"/>
        <end position="371"/>
    </location>
</feature>
<proteinExistence type="predicted"/>
<reference evidence="4" key="2">
    <citation type="submission" date="2015-01" db="EMBL/GenBank/DDBJ databases">
        <title>Evolutionary Origins and Diversification of the Mycorrhizal Mutualists.</title>
        <authorList>
            <consortium name="DOE Joint Genome Institute"/>
            <consortium name="Mycorrhizal Genomics Consortium"/>
            <person name="Kohler A."/>
            <person name="Kuo A."/>
            <person name="Nagy L.G."/>
            <person name="Floudas D."/>
            <person name="Copeland A."/>
            <person name="Barry K.W."/>
            <person name="Cichocki N."/>
            <person name="Veneault-Fourrey C."/>
            <person name="LaButti K."/>
            <person name="Lindquist E.A."/>
            <person name="Lipzen A."/>
            <person name="Lundell T."/>
            <person name="Morin E."/>
            <person name="Murat C."/>
            <person name="Riley R."/>
            <person name="Ohm R."/>
            <person name="Sun H."/>
            <person name="Tunlid A."/>
            <person name="Henrissat B."/>
            <person name="Grigoriev I.V."/>
            <person name="Hibbett D.S."/>
            <person name="Martin F."/>
        </authorList>
    </citation>
    <scope>NUCLEOTIDE SEQUENCE [LARGE SCALE GENOMIC DNA]</scope>
    <source>
        <strain evidence="4">MUT 4182</strain>
    </source>
</reference>
<dbReference type="OrthoDB" id="3197626at2759"/>
<dbReference type="EMBL" id="KN823063">
    <property type="protein sequence ID" value="KIO24346.1"/>
    <property type="molecule type" value="Genomic_DNA"/>
</dbReference>
<feature type="compositionally biased region" description="Basic and acidic residues" evidence="1">
    <location>
        <begin position="359"/>
        <end position="371"/>
    </location>
</feature>
<evidence type="ECO:0000313" key="4">
    <source>
        <dbReference type="Proteomes" id="UP000054248"/>
    </source>
</evidence>
<evidence type="ECO:0000313" key="3">
    <source>
        <dbReference type="EMBL" id="KIO24346.1"/>
    </source>
</evidence>
<feature type="compositionally biased region" description="Polar residues" evidence="1">
    <location>
        <begin position="262"/>
        <end position="273"/>
    </location>
</feature>
<feature type="transmembrane region" description="Helical" evidence="2">
    <location>
        <begin position="55"/>
        <end position="73"/>
    </location>
</feature>
<protein>
    <submittedName>
        <fullName evidence="3">Uncharacterized protein</fullName>
    </submittedName>
</protein>
<organism evidence="3 4">
    <name type="scientific">Tulasnella calospora MUT 4182</name>
    <dbReference type="NCBI Taxonomy" id="1051891"/>
    <lineage>
        <taxon>Eukaryota</taxon>
        <taxon>Fungi</taxon>
        <taxon>Dikarya</taxon>
        <taxon>Basidiomycota</taxon>
        <taxon>Agaricomycotina</taxon>
        <taxon>Agaricomycetes</taxon>
        <taxon>Cantharellales</taxon>
        <taxon>Tulasnellaceae</taxon>
        <taxon>Tulasnella</taxon>
    </lineage>
</organism>
<name>A0A0C3QEM4_9AGAM</name>
<keyword evidence="2" id="KW-1133">Transmembrane helix</keyword>
<gene>
    <name evidence="3" type="ORF">M407DRAFT_77099</name>
</gene>
<feature type="region of interest" description="Disordered" evidence="1">
    <location>
        <begin position="262"/>
        <end position="285"/>
    </location>
</feature>
<evidence type="ECO:0000256" key="1">
    <source>
        <dbReference type="SAM" id="MobiDB-lite"/>
    </source>
</evidence>
<keyword evidence="2" id="KW-0472">Membrane</keyword>
<feature type="transmembrane region" description="Helical" evidence="2">
    <location>
        <begin position="119"/>
        <end position="138"/>
    </location>
</feature>
<keyword evidence="4" id="KW-1185">Reference proteome</keyword>
<feature type="transmembrane region" description="Helical" evidence="2">
    <location>
        <begin position="230"/>
        <end position="248"/>
    </location>
</feature>
<dbReference type="Proteomes" id="UP000054248">
    <property type="component" value="Unassembled WGS sequence"/>
</dbReference>
<dbReference type="HOGENOM" id="CLU_059054_3_0_1"/>
<feature type="transmembrane region" description="Helical" evidence="2">
    <location>
        <begin position="15"/>
        <end position="34"/>
    </location>
</feature>
<accession>A0A0C3QEM4</accession>
<sequence length="371" mass="41037">MAKDWLSAAEIQKDASIYGKFVLVLAGIAAWDFLSTLPFDWSIIRGKRKWRWPMALYFIARLCMMLHIFAYAVNLNAISRIPCIQVVWISKVTDAIGTPVSSGILLLRTAAVWHQKKRIWIPLVLMLLGQIVLWLQTFRYSRSEWNEQRKACVILSTAPNPLLVAVFSYTMAFDFIIMALCSYRLFKARSTSPISNLLFRDGIVYFAAAFGANLLQSVLGALALNPVMNIFALPFALVVSVIASTAVFRNVFTLYDDFAGGPSSNSRPTNSGQPVVGATTGARTNVRKTSITKKSNNGLDSFALNPVSHTASQNHHAFGLGGIEVTRVVDVNVDIERGAQSHYTSSGKKGNLDDDSDGWPDREDQKSHLPM</sequence>
<evidence type="ECO:0000256" key="2">
    <source>
        <dbReference type="SAM" id="Phobius"/>
    </source>
</evidence>
<feature type="transmembrane region" description="Helical" evidence="2">
    <location>
        <begin position="158"/>
        <end position="181"/>
    </location>
</feature>